<dbReference type="EMBL" id="LS480641">
    <property type="protein sequence ID" value="SPT18612.1"/>
    <property type="molecule type" value="Genomic_DNA"/>
</dbReference>
<organism evidence="1 2">
    <name type="scientific">Triticum aestivum</name>
    <name type="common">Wheat</name>
    <dbReference type="NCBI Taxonomy" id="4565"/>
    <lineage>
        <taxon>Eukaryota</taxon>
        <taxon>Viridiplantae</taxon>
        <taxon>Streptophyta</taxon>
        <taxon>Embryophyta</taxon>
        <taxon>Tracheophyta</taxon>
        <taxon>Spermatophyta</taxon>
        <taxon>Magnoliopsida</taxon>
        <taxon>Liliopsida</taxon>
        <taxon>Poales</taxon>
        <taxon>Poaceae</taxon>
        <taxon>BOP clade</taxon>
        <taxon>Pooideae</taxon>
        <taxon>Triticodae</taxon>
        <taxon>Triticeae</taxon>
        <taxon>Triticinae</taxon>
        <taxon>Triticum</taxon>
    </lineage>
</organism>
<gene>
    <name evidence="1" type="ORF">CAMPLR22A2D_LOCUS3224</name>
</gene>
<dbReference type="PANTHER" id="PTHR33026">
    <property type="entry name" value="OS06G0360600 PROTEIN"/>
    <property type="match status" value="1"/>
</dbReference>
<sequence length="163" mass="18736">MAVQKRKEVSFPHAKLHSHPKEWNQTWFYLKDTSPTDENPFPGYRPHRLSNTHPFPQRLTSKERSNYAPQLSKLRAFMVNGLTGVDFARCWISWSILPLSRCPGLMCEYTGSLKDPQRHIDIQLTDAEVTEAVKKMLNEPKAVCMSSGRCDICQRVAYHCGSQ</sequence>
<dbReference type="Proteomes" id="UP000280104">
    <property type="component" value="Chromosome II"/>
</dbReference>
<protein>
    <submittedName>
        <fullName evidence="1">Uncharacterized protein</fullName>
    </submittedName>
</protein>
<reference evidence="1 2" key="1">
    <citation type="submission" date="2018-05" db="EMBL/GenBank/DDBJ databases">
        <authorList>
            <person name="Thind KAUR A."/>
        </authorList>
    </citation>
    <scope>NUCLEOTIDE SEQUENCE [LARGE SCALE GENOMIC DNA]</scope>
</reference>
<dbReference type="PANTHER" id="PTHR33026:SF7">
    <property type="entry name" value="OS03G0100275 PROTEIN"/>
    <property type="match status" value="1"/>
</dbReference>
<evidence type="ECO:0000313" key="2">
    <source>
        <dbReference type="Proteomes" id="UP000280104"/>
    </source>
</evidence>
<name>A0A7H4LJ24_WHEAT</name>
<accession>A0A7H4LJ24</accession>
<dbReference type="AlphaFoldDB" id="A0A7H4LJ24"/>
<proteinExistence type="predicted"/>
<evidence type="ECO:0000313" key="1">
    <source>
        <dbReference type="EMBL" id="SPT18612.1"/>
    </source>
</evidence>